<keyword evidence="2" id="KW-1185">Reference proteome</keyword>
<evidence type="ECO:0000313" key="1">
    <source>
        <dbReference type="EMBL" id="KFA68416.1"/>
    </source>
</evidence>
<evidence type="ECO:0000313" key="2">
    <source>
        <dbReference type="Proteomes" id="UP000028524"/>
    </source>
</evidence>
<protein>
    <submittedName>
        <fullName evidence="1">Uncharacterized protein</fullName>
    </submittedName>
</protein>
<gene>
    <name evidence="1" type="ORF">S40285_10006</name>
</gene>
<dbReference type="AlphaFoldDB" id="A0A084QWT1"/>
<dbReference type="EMBL" id="KL659896">
    <property type="protein sequence ID" value="KFA68416.1"/>
    <property type="molecule type" value="Genomic_DNA"/>
</dbReference>
<dbReference type="InParanoid" id="A0A084QWT1"/>
<organism evidence="1 2">
    <name type="scientific">Stachybotrys chlorohalonatus (strain IBT 40285)</name>
    <dbReference type="NCBI Taxonomy" id="1283841"/>
    <lineage>
        <taxon>Eukaryota</taxon>
        <taxon>Fungi</taxon>
        <taxon>Dikarya</taxon>
        <taxon>Ascomycota</taxon>
        <taxon>Pezizomycotina</taxon>
        <taxon>Sordariomycetes</taxon>
        <taxon>Hypocreomycetidae</taxon>
        <taxon>Hypocreales</taxon>
        <taxon>Stachybotryaceae</taxon>
        <taxon>Stachybotrys</taxon>
    </lineage>
</organism>
<proteinExistence type="predicted"/>
<name>A0A084QWT1_STAC4</name>
<dbReference type="HOGENOM" id="CLU_1016261_0_0_1"/>
<reference evidence="1 2" key="1">
    <citation type="journal article" date="2014" name="BMC Genomics">
        <title>Comparative genome sequencing reveals chemotype-specific gene clusters in the toxigenic black mold Stachybotrys.</title>
        <authorList>
            <person name="Semeiks J."/>
            <person name="Borek D."/>
            <person name="Otwinowski Z."/>
            <person name="Grishin N.V."/>
        </authorList>
    </citation>
    <scope>NUCLEOTIDE SEQUENCE [LARGE SCALE GENOMIC DNA]</scope>
    <source>
        <strain evidence="1 2">IBT 40285</strain>
    </source>
</reference>
<sequence length="274" mass="31019">MPINILITSPPRFTVVALRKKHPHQQLNDKNIGRFSEATKLRSNDNGKMAAPMVKLPSEQILNLLEMYGGLEFWPEVVPDWRKHKEMIEKQLAELGIKRPGAQKQPWTDYRASIAPQELFPDVCTIIPNKQYPRAELTTTAAGLIAALRLQPTTYVVPVVTMTMTAIEDLLRTSLGGAFYHKDDAPGATAEVLVIAMFRAIKVRRVVWETMRGFVPEKGRRGKVEWLKHEIRLEVESLYRAGRELMIQLPSSRITVVLTGIFTIAQGYLAHENV</sequence>
<accession>A0A084QWT1</accession>
<dbReference type="Proteomes" id="UP000028524">
    <property type="component" value="Unassembled WGS sequence"/>
</dbReference>